<evidence type="ECO:0000313" key="3">
    <source>
        <dbReference type="Proteomes" id="UP000813461"/>
    </source>
</evidence>
<feature type="region of interest" description="Disordered" evidence="1">
    <location>
        <begin position="1"/>
        <end position="200"/>
    </location>
</feature>
<feature type="compositionally biased region" description="Polar residues" evidence="1">
    <location>
        <begin position="1"/>
        <end position="11"/>
    </location>
</feature>
<feature type="compositionally biased region" description="Polar residues" evidence="1">
    <location>
        <begin position="23"/>
        <end position="39"/>
    </location>
</feature>
<feature type="compositionally biased region" description="Polar residues" evidence="1">
    <location>
        <begin position="137"/>
        <end position="164"/>
    </location>
</feature>
<dbReference type="EMBL" id="JAGMVJ010000003">
    <property type="protein sequence ID" value="KAH7092262.1"/>
    <property type="molecule type" value="Genomic_DNA"/>
</dbReference>
<sequence>MFSNLQPTAQPFSPLKAPPPSGPRQQVSSKKAKNTTPSQTRDRPHVASTKQHTTRSAKRSDNRKRPRNRSHKGGQGGADGVNDQHSNQVPYVPTRNAPGQPGLTQTAPMAQHAFMFPPREGNPISSTNTGAGARPNGPQQLTLPPNNATGTSNNPDLRVSSISTPGHRRDTDVSNFGPSCWNTPASQEVAHQKPKPDKDSWLRAAMSGWGKPEGGRGGIW</sequence>
<accession>A0A8K0RDB2</accession>
<name>A0A8K0RDB2_9PLEO</name>
<proteinExistence type="predicted"/>
<feature type="compositionally biased region" description="Basic and acidic residues" evidence="1">
    <location>
        <begin position="190"/>
        <end position="200"/>
    </location>
</feature>
<feature type="compositionally biased region" description="Basic residues" evidence="1">
    <location>
        <begin position="52"/>
        <end position="72"/>
    </location>
</feature>
<protein>
    <submittedName>
        <fullName evidence="2">Uncharacterized protein</fullName>
    </submittedName>
</protein>
<reference evidence="2" key="1">
    <citation type="journal article" date="2021" name="Nat. Commun.">
        <title>Genetic determinants of endophytism in the Arabidopsis root mycobiome.</title>
        <authorList>
            <person name="Mesny F."/>
            <person name="Miyauchi S."/>
            <person name="Thiergart T."/>
            <person name="Pickel B."/>
            <person name="Atanasova L."/>
            <person name="Karlsson M."/>
            <person name="Huettel B."/>
            <person name="Barry K.W."/>
            <person name="Haridas S."/>
            <person name="Chen C."/>
            <person name="Bauer D."/>
            <person name="Andreopoulos W."/>
            <person name="Pangilinan J."/>
            <person name="LaButti K."/>
            <person name="Riley R."/>
            <person name="Lipzen A."/>
            <person name="Clum A."/>
            <person name="Drula E."/>
            <person name="Henrissat B."/>
            <person name="Kohler A."/>
            <person name="Grigoriev I.V."/>
            <person name="Martin F.M."/>
            <person name="Hacquard S."/>
        </authorList>
    </citation>
    <scope>NUCLEOTIDE SEQUENCE</scope>
    <source>
        <strain evidence="2">MPI-SDFR-AT-0120</strain>
    </source>
</reference>
<organism evidence="2 3">
    <name type="scientific">Paraphoma chrysanthemicola</name>
    <dbReference type="NCBI Taxonomy" id="798071"/>
    <lineage>
        <taxon>Eukaryota</taxon>
        <taxon>Fungi</taxon>
        <taxon>Dikarya</taxon>
        <taxon>Ascomycota</taxon>
        <taxon>Pezizomycotina</taxon>
        <taxon>Dothideomycetes</taxon>
        <taxon>Pleosporomycetidae</taxon>
        <taxon>Pleosporales</taxon>
        <taxon>Pleosporineae</taxon>
        <taxon>Phaeosphaeriaceae</taxon>
        <taxon>Paraphoma</taxon>
    </lineage>
</organism>
<gene>
    <name evidence="2" type="ORF">FB567DRAFT_545438</name>
</gene>
<dbReference type="OrthoDB" id="10356539at2759"/>
<evidence type="ECO:0000256" key="1">
    <source>
        <dbReference type="SAM" id="MobiDB-lite"/>
    </source>
</evidence>
<dbReference type="Proteomes" id="UP000813461">
    <property type="component" value="Unassembled WGS sequence"/>
</dbReference>
<dbReference type="AlphaFoldDB" id="A0A8K0RDB2"/>
<evidence type="ECO:0000313" key="2">
    <source>
        <dbReference type="EMBL" id="KAH7092262.1"/>
    </source>
</evidence>
<comment type="caution">
    <text evidence="2">The sequence shown here is derived from an EMBL/GenBank/DDBJ whole genome shotgun (WGS) entry which is preliminary data.</text>
</comment>
<keyword evidence="3" id="KW-1185">Reference proteome</keyword>
<feature type="compositionally biased region" description="Polar residues" evidence="1">
    <location>
        <begin position="173"/>
        <end position="186"/>
    </location>
</feature>